<feature type="domain" description="O-methyltransferase dimerisation" evidence="6">
    <location>
        <begin position="239"/>
        <end position="319"/>
    </location>
</feature>
<dbReference type="PANTHER" id="PTHR43712:SF2">
    <property type="entry name" value="O-METHYLTRANSFERASE CICE"/>
    <property type="match status" value="1"/>
</dbReference>
<dbReference type="InterPro" id="IPR001077">
    <property type="entry name" value="COMT_C"/>
</dbReference>
<dbReference type="PANTHER" id="PTHR43712">
    <property type="entry name" value="PUTATIVE (AFU_ORTHOLOGUE AFUA_4G14580)-RELATED"/>
    <property type="match status" value="1"/>
</dbReference>
<accession>A0ABQ3T5J8</accession>
<sequence length="593" mass="63377">MTTPTAVTAHTLDDTARLSGAADFVREQDTATLLRLLLPGLDGLELRALADRCHFAHAALLVCPPDESSLREQLAACGLDAYAAAQPSVVVRERLAVRHRRDAADLDVRILRPEVHCTDGERRVVEVFALAVPPGSELVEVAAHERAHDHEAHLAFEVDRPDPLVLRGLCETFAQHGAVADGGGYNPHEDGTVFYFTAPADSKAGYGRVELYASGDHRAVLTPHLAAYQARQPAETLLRLMTGAWTTQALAACAQLRLPEAMDAQGADRPRTAVDVGVLARAVPCDPENLATLLRYLAMLGVVTSEPGGFRLTELGVLLRADSHGSMRSLALMYGGAFYQSFALLTDAVRTGQTGFEQLFGENHFDYFARRPALAERFDQSMAASARMFDPLPLHPVIAAAGAAPGRRTVVDVAGGTGELLGRILAAHPGLDGVLLERPHVVEAARRHLDTFGVGARCGYVVGDFADMPAGGAVYVLARVLHDWDDDRCREILRHCARAMPLDADLLVVERLLPPDGSPSLATAWDLHMMCNVGGRERRADHYAELLDDAGLRLVGHSPLPLGASVLHARKAAPGAAGASGTSGTSEGEGRTS</sequence>
<feature type="compositionally biased region" description="Low complexity" evidence="4">
    <location>
        <begin position="574"/>
        <end position="587"/>
    </location>
</feature>
<name>A0ABQ3T5J8_9ACTN</name>
<evidence type="ECO:0000256" key="4">
    <source>
        <dbReference type="SAM" id="MobiDB-lite"/>
    </source>
</evidence>
<comment type="caution">
    <text evidence="7">The sequence shown here is derived from an EMBL/GenBank/DDBJ whole genome shotgun (WGS) entry which is preliminary data.</text>
</comment>
<dbReference type="PROSITE" id="PS51683">
    <property type="entry name" value="SAM_OMT_II"/>
    <property type="match status" value="1"/>
</dbReference>
<gene>
    <name evidence="7" type="ORF">Sspor_12290</name>
</gene>
<organism evidence="7 8">
    <name type="scientific">Streptomyces spororaveus</name>
    <dbReference type="NCBI Taxonomy" id="284039"/>
    <lineage>
        <taxon>Bacteria</taxon>
        <taxon>Bacillati</taxon>
        <taxon>Actinomycetota</taxon>
        <taxon>Actinomycetes</taxon>
        <taxon>Kitasatosporales</taxon>
        <taxon>Streptomycetaceae</taxon>
        <taxon>Streptomyces</taxon>
    </lineage>
</organism>
<dbReference type="Gene3D" id="1.10.287.1350">
    <property type="match status" value="1"/>
</dbReference>
<evidence type="ECO:0000313" key="8">
    <source>
        <dbReference type="Proteomes" id="UP000608522"/>
    </source>
</evidence>
<protein>
    <recommendedName>
        <fullName evidence="9">O-methyltransferase</fullName>
    </recommendedName>
</protein>
<dbReference type="Proteomes" id="UP000608522">
    <property type="component" value="Unassembled WGS sequence"/>
</dbReference>
<dbReference type="InterPro" id="IPR029063">
    <property type="entry name" value="SAM-dependent_MTases_sf"/>
</dbReference>
<feature type="region of interest" description="Disordered" evidence="4">
    <location>
        <begin position="574"/>
        <end position="593"/>
    </location>
</feature>
<dbReference type="Pfam" id="PF08100">
    <property type="entry name" value="Dimerisation"/>
    <property type="match status" value="1"/>
</dbReference>
<dbReference type="Pfam" id="PF00891">
    <property type="entry name" value="Methyltransf_2"/>
    <property type="match status" value="1"/>
</dbReference>
<keyword evidence="8" id="KW-1185">Reference proteome</keyword>
<dbReference type="EMBL" id="BNED01000005">
    <property type="protein sequence ID" value="GHI75668.1"/>
    <property type="molecule type" value="Genomic_DNA"/>
</dbReference>
<dbReference type="SUPFAM" id="SSF53335">
    <property type="entry name" value="S-adenosyl-L-methionine-dependent methyltransferases"/>
    <property type="match status" value="1"/>
</dbReference>
<dbReference type="SUPFAM" id="SSF46785">
    <property type="entry name" value="Winged helix' DNA-binding domain"/>
    <property type="match status" value="1"/>
</dbReference>
<keyword evidence="3" id="KW-0949">S-adenosyl-L-methionine</keyword>
<keyword evidence="2" id="KW-0808">Transferase</keyword>
<evidence type="ECO:0000256" key="1">
    <source>
        <dbReference type="ARBA" id="ARBA00022603"/>
    </source>
</evidence>
<evidence type="ECO:0000259" key="6">
    <source>
        <dbReference type="Pfam" id="PF08100"/>
    </source>
</evidence>
<dbReference type="Gene3D" id="3.40.50.150">
    <property type="entry name" value="Vaccinia Virus protein VP39"/>
    <property type="match status" value="1"/>
</dbReference>
<reference evidence="8" key="1">
    <citation type="submission" date="2023-07" db="EMBL/GenBank/DDBJ databases">
        <title>Whole genome shotgun sequence of Streptomyces spororaveus NBRC 15456.</title>
        <authorList>
            <person name="Komaki H."/>
            <person name="Tamura T."/>
        </authorList>
    </citation>
    <scope>NUCLEOTIDE SEQUENCE [LARGE SCALE GENOMIC DNA]</scope>
    <source>
        <strain evidence="8">NBRC 15456</strain>
    </source>
</reference>
<dbReference type="RefSeq" id="WP_202198079.1">
    <property type="nucleotide sequence ID" value="NZ_BAAATO010000004.1"/>
</dbReference>
<dbReference type="InterPro" id="IPR012967">
    <property type="entry name" value="COMT_dimerisation"/>
</dbReference>
<evidence type="ECO:0000259" key="5">
    <source>
        <dbReference type="Pfam" id="PF00891"/>
    </source>
</evidence>
<feature type="domain" description="O-methyltransferase C-terminal" evidence="5">
    <location>
        <begin position="343"/>
        <end position="552"/>
    </location>
</feature>
<dbReference type="InterPro" id="IPR036390">
    <property type="entry name" value="WH_DNA-bd_sf"/>
</dbReference>
<dbReference type="InterPro" id="IPR016461">
    <property type="entry name" value="COMT-like"/>
</dbReference>
<dbReference type="Gene3D" id="1.10.10.10">
    <property type="entry name" value="Winged helix-like DNA-binding domain superfamily/Winged helix DNA-binding domain"/>
    <property type="match status" value="1"/>
</dbReference>
<keyword evidence="1" id="KW-0489">Methyltransferase</keyword>
<dbReference type="InterPro" id="IPR036388">
    <property type="entry name" value="WH-like_DNA-bd_sf"/>
</dbReference>
<evidence type="ECO:0000313" key="7">
    <source>
        <dbReference type="EMBL" id="GHI75668.1"/>
    </source>
</evidence>
<proteinExistence type="predicted"/>
<evidence type="ECO:0008006" key="9">
    <source>
        <dbReference type="Google" id="ProtNLM"/>
    </source>
</evidence>
<evidence type="ECO:0000256" key="2">
    <source>
        <dbReference type="ARBA" id="ARBA00022679"/>
    </source>
</evidence>
<evidence type="ECO:0000256" key="3">
    <source>
        <dbReference type="ARBA" id="ARBA00022691"/>
    </source>
</evidence>